<feature type="compositionally biased region" description="Low complexity" evidence="1">
    <location>
        <begin position="436"/>
        <end position="451"/>
    </location>
</feature>
<feature type="region of interest" description="Disordered" evidence="1">
    <location>
        <begin position="707"/>
        <end position="737"/>
    </location>
</feature>
<dbReference type="PANTHER" id="PTHR24361">
    <property type="entry name" value="MITOGEN-ACTIVATED KINASE KINASE KINASE"/>
    <property type="match status" value="1"/>
</dbReference>
<dbReference type="InterPro" id="IPR011009">
    <property type="entry name" value="Kinase-like_dom_sf"/>
</dbReference>
<feature type="domain" description="Protein kinase" evidence="2">
    <location>
        <begin position="274"/>
        <end position="546"/>
    </location>
</feature>
<accession>A0AAD1XJT6</accession>
<evidence type="ECO:0000313" key="3">
    <source>
        <dbReference type="EMBL" id="CAI2374007.1"/>
    </source>
</evidence>
<dbReference type="EMBL" id="CAMPGE010015380">
    <property type="protein sequence ID" value="CAI2374007.1"/>
    <property type="molecule type" value="Genomic_DNA"/>
</dbReference>
<name>A0AAD1XJT6_EUPCR</name>
<feature type="compositionally biased region" description="Acidic residues" evidence="1">
    <location>
        <begin position="713"/>
        <end position="726"/>
    </location>
</feature>
<organism evidence="3 4">
    <name type="scientific">Euplotes crassus</name>
    <dbReference type="NCBI Taxonomy" id="5936"/>
    <lineage>
        <taxon>Eukaryota</taxon>
        <taxon>Sar</taxon>
        <taxon>Alveolata</taxon>
        <taxon>Ciliophora</taxon>
        <taxon>Intramacronucleata</taxon>
        <taxon>Spirotrichea</taxon>
        <taxon>Hypotrichia</taxon>
        <taxon>Euplotida</taxon>
        <taxon>Euplotidae</taxon>
        <taxon>Moneuplotes</taxon>
    </lineage>
</organism>
<dbReference type="GO" id="GO:0004674">
    <property type="term" value="F:protein serine/threonine kinase activity"/>
    <property type="evidence" value="ECO:0007669"/>
    <property type="project" value="TreeGrafter"/>
</dbReference>
<feature type="region of interest" description="Disordered" evidence="1">
    <location>
        <begin position="185"/>
        <end position="208"/>
    </location>
</feature>
<dbReference type="SMART" id="SM00220">
    <property type="entry name" value="S_TKc"/>
    <property type="match status" value="1"/>
</dbReference>
<evidence type="ECO:0000313" key="4">
    <source>
        <dbReference type="Proteomes" id="UP001295684"/>
    </source>
</evidence>
<protein>
    <recommendedName>
        <fullName evidence="2">Protein kinase domain-containing protein</fullName>
    </recommendedName>
</protein>
<keyword evidence="4" id="KW-1185">Reference proteome</keyword>
<proteinExistence type="predicted"/>
<dbReference type="Proteomes" id="UP001295684">
    <property type="component" value="Unassembled WGS sequence"/>
</dbReference>
<dbReference type="SUPFAM" id="SSF56112">
    <property type="entry name" value="Protein kinase-like (PK-like)"/>
    <property type="match status" value="1"/>
</dbReference>
<dbReference type="Pfam" id="PF00069">
    <property type="entry name" value="Pkinase"/>
    <property type="match status" value="1"/>
</dbReference>
<dbReference type="InterPro" id="IPR053235">
    <property type="entry name" value="Ser_Thr_kinase"/>
</dbReference>
<dbReference type="AlphaFoldDB" id="A0AAD1XJT6"/>
<evidence type="ECO:0000256" key="1">
    <source>
        <dbReference type="SAM" id="MobiDB-lite"/>
    </source>
</evidence>
<dbReference type="Gene3D" id="1.10.510.10">
    <property type="entry name" value="Transferase(Phosphotransferase) domain 1"/>
    <property type="match status" value="1"/>
</dbReference>
<dbReference type="InterPro" id="IPR000719">
    <property type="entry name" value="Prot_kinase_dom"/>
</dbReference>
<gene>
    <name evidence="3" type="ORF">ECRASSUSDP1_LOCUS15356</name>
</gene>
<dbReference type="GO" id="GO:0005524">
    <property type="term" value="F:ATP binding"/>
    <property type="evidence" value="ECO:0007669"/>
    <property type="project" value="InterPro"/>
</dbReference>
<reference evidence="3" key="1">
    <citation type="submission" date="2023-07" db="EMBL/GenBank/DDBJ databases">
        <authorList>
            <consortium name="AG Swart"/>
            <person name="Singh M."/>
            <person name="Singh A."/>
            <person name="Seah K."/>
            <person name="Emmerich C."/>
        </authorList>
    </citation>
    <scope>NUCLEOTIDE SEQUENCE</scope>
    <source>
        <strain evidence="3">DP1</strain>
    </source>
</reference>
<dbReference type="GO" id="GO:0005737">
    <property type="term" value="C:cytoplasm"/>
    <property type="evidence" value="ECO:0007669"/>
    <property type="project" value="TreeGrafter"/>
</dbReference>
<evidence type="ECO:0000259" key="2">
    <source>
        <dbReference type="PROSITE" id="PS50011"/>
    </source>
</evidence>
<sequence length="755" mass="85013">MGAGCCKSRPVPRNRYSVVKILDSKECQISGSFMNNKKQEKGKNQAYEFLINSKNKKYSQNGTLGVGYAEHKGKIASMDDNNWPGNKLSLDTNIGGNNSFTKFKPVAKSAQSFHNISSSKVVEDGKNTGSDQTPSNLTSLADAEERGSMITKFSNLKKREQIDDDKILSQLIDSNCQHSYHSNFKDSLRNLSSPMKKRKQSNGKEEHVISKISEVVDSNNSVSAKSLNSGASPKHKEQKEKTSVEQKESGKTNEDAKETLKIPTNNKTMKDFDFHLLEVIGKGKISMVYKGVNLLNGCAIAIKYMEHRKPSCLDQLQENVDTLREKLCKSEQFIIYHRVDLDSQFDLIMLITEFTPEESLREYIEQYGFVDESTAVKIIAEIVIGLKLLEKAKSFHGRLKLNNIYMDKKFKIKMNDYGIYNEIYRGLKKSASSDINSTSKTPSMSSNKSSSRPGDNDNKIERTPKMSFVEGLRVDVYFLGIVILKILGKMRIEEGDKLNMTSLLQISDISVFYQNESLSEEMINFLDVCFFDPNITLSELMMHKLISVNVDQSETIKNLNEAASHSPYNSSKNSGTNSTSKVLKRYLTSGTNEGSSSEFLSETNSNFLRSSIDTFKDKEKIQSVLYEDSSYILNKLKSMNKRKSEVTGRRQLKRPSTFNLPKTLKVSSNADSVSLSSSSPGSFSRTLERGSLKNRVIVMGGEDRMKKEHEPIIEDVDEADEDEDEVQSQVHSTRKKMSTVKVKIQKLADHEVDDN</sequence>
<comment type="caution">
    <text evidence="3">The sequence shown here is derived from an EMBL/GenBank/DDBJ whole genome shotgun (WGS) entry which is preliminary data.</text>
</comment>
<feature type="compositionally biased region" description="Basic and acidic residues" evidence="1">
    <location>
        <begin position="234"/>
        <end position="257"/>
    </location>
</feature>
<feature type="region of interest" description="Disordered" evidence="1">
    <location>
        <begin position="432"/>
        <end position="462"/>
    </location>
</feature>
<feature type="region of interest" description="Disordered" evidence="1">
    <location>
        <begin position="220"/>
        <end position="257"/>
    </location>
</feature>
<feature type="compositionally biased region" description="Polar residues" evidence="1">
    <location>
        <begin position="220"/>
        <end position="231"/>
    </location>
</feature>
<dbReference type="PROSITE" id="PS50011">
    <property type="entry name" value="PROTEIN_KINASE_DOM"/>
    <property type="match status" value="1"/>
</dbReference>